<dbReference type="RefSeq" id="WP_057837990.1">
    <property type="nucleotide sequence ID" value="NZ_LLXZ01000155.1"/>
</dbReference>
<keyword evidence="2" id="KW-1185">Reference proteome</keyword>
<dbReference type="Proteomes" id="UP000050863">
    <property type="component" value="Unassembled WGS sequence"/>
</dbReference>
<reference evidence="1 2" key="1">
    <citation type="submission" date="2014-03" db="EMBL/GenBank/DDBJ databases">
        <title>Bradyrhizobium valentinum sp. nov., isolated from effective nodules of Lupinus mariae-josephae, a lupine endemic of basic-lime soils in Eastern Spain.</title>
        <authorList>
            <person name="Duran D."/>
            <person name="Rey L."/>
            <person name="Navarro A."/>
            <person name="Busquets A."/>
            <person name="Imperial J."/>
            <person name="Ruiz-Argueso T."/>
        </authorList>
    </citation>
    <scope>NUCLEOTIDE SEQUENCE [LARGE SCALE GENOMIC DNA]</scope>
    <source>
        <strain evidence="1 2">PAC68</strain>
    </source>
</reference>
<dbReference type="OrthoDB" id="8240933at2"/>
<gene>
    <name evidence="1" type="ORF">CQ12_37135</name>
</gene>
<comment type="caution">
    <text evidence="1">The sequence shown here is derived from an EMBL/GenBank/DDBJ whole genome shotgun (WGS) entry which is preliminary data.</text>
</comment>
<evidence type="ECO:0000313" key="1">
    <source>
        <dbReference type="EMBL" id="KRR02584.1"/>
    </source>
</evidence>
<accession>A0A0R3L3Q8</accession>
<name>A0A0R3L3Q8_9BRAD</name>
<dbReference type="STRING" id="280332.CQ12_37135"/>
<proteinExistence type="predicted"/>
<sequence length="76" mass="8303">MADPNAPQEFIVQGEPVKSGQLADHLKREPSVKRVAQIAPDVVILSMTNTQANRLKSAFTTIVVEPNSTLKQFDAD</sequence>
<evidence type="ECO:0000313" key="2">
    <source>
        <dbReference type="Proteomes" id="UP000050863"/>
    </source>
</evidence>
<dbReference type="EMBL" id="LLXZ01000155">
    <property type="protein sequence ID" value="KRR02584.1"/>
    <property type="molecule type" value="Genomic_DNA"/>
</dbReference>
<dbReference type="AlphaFoldDB" id="A0A0R3L3Q8"/>
<organism evidence="1 2">
    <name type="scientific">Bradyrhizobium jicamae</name>
    <dbReference type="NCBI Taxonomy" id="280332"/>
    <lineage>
        <taxon>Bacteria</taxon>
        <taxon>Pseudomonadati</taxon>
        <taxon>Pseudomonadota</taxon>
        <taxon>Alphaproteobacteria</taxon>
        <taxon>Hyphomicrobiales</taxon>
        <taxon>Nitrobacteraceae</taxon>
        <taxon>Bradyrhizobium</taxon>
    </lineage>
</organism>
<protein>
    <submittedName>
        <fullName evidence="1">Uncharacterized protein</fullName>
    </submittedName>
</protein>